<evidence type="ECO:0000256" key="7">
    <source>
        <dbReference type="ARBA" id="ARBA00023136"/>
    </source>
</evidence>
<evidence type="ECO:0000256" key="4">
    <source>
        <dbReference type="ARBA" id="ARBA00022741"/>
    </source>
</evidence>
<dbReference type="InterPro" id="IPR050449">
    <property type="entry name" value="Ephrin_rcpt_TKs"/>
</dbReference>
<dbReference type="FunFam" id="2.60.40.10:FF:000028">
    <property type="entry name" value="Neuronal cell adhesion molecule"/>
    <property type="match status" value="1"/>
</dbReference>
<feature type="compositionally biased region" description="Basic residues" evidence="9">
    <location>
        <begin position="543"/>
        <end position="553"/>
    </location>
</feature>
<evidence type="ECO:0000256" key="1">
    <source>
        <dbReference type="ARBA" id="ARBA00004167"/>
    </source>
</evidence>
<gene>
    <name evidence="12" type="ORF">B7P43_G13824</name>
</gene>
<dbReference type="Gene3D" id="2.60.40.10">
    <property type="entry name" value="Immunoglobulins"/>
    <property type="match status" value="2"/>
</dbReference>
<feature type="region of interest" description="Disordered" evidence="9">
    <location>
        <begin position="473"/>
        <end position="614"/>
    </location>
</feature>
<dbReference type="PROSITE" id="PS50853">
    <property type="entry name" value="FN3"/>
    <property type="match status" value="2"/>
</dbReference>
<keyword evidence="6 10" id="KW-1133">Transmembrane helix</keyword>
<evidence type="ECO:0000256" key="3">
    <source>
        <dbReference type="ARBA" id="ARBA00022737"/>
    </source>
</evidence>
<dbReference type="InterPro" id="IPR013783">
    <property type="entry name" value="Ig-like_fold"/>
</dbReference>
<keyword evidence="7 10" id="KW-0472">Membrane</keyword>
<keyword evidence="8" id="KW-0675">Receptor</keyword>
<evidence type="ECO:0000256" key="2">
    <source>
        <dbReference type="ARBA" id="ARBA00022692"/>
    </source>
</evidence>
<dbReference type="STRING" id="105785.A0A2J7R9N1"/>
<proteinExistence type="predicted"/>
<evidence type="ECO:0000256" key="8">
    <source>
        <dbReference type="ARBA" id="ARBA00023170"/>
    </source>
</evidence>
<dbReference type="GO" id="GO:0005524">
    <property type="term" value="F:ATP binding"/>
    <property type="evidence" value="ECO:0007669"/>
    <property type="project" value="UniProtKB-KW"/>
</dbReference>
<dbReference type="CDD" id="cd00063">
    <property type="entry name" value="FN3"/>
    <property type="match status" value="2"/>
</dbReference>
<dbReference type="Pfam" id="PF00041">
    <property type="entry name" value="fn3"/>
    <property type="match status" value="2"/>
</dbReference>
<dbReference type="GO" id="GO:0005886">
    <property type="term" value="C:plasma membrane"/>
    <property type="evidence" value="ECO:0007669"/>
    <property type="project" value="TreeGrafter"/>
</dbReference>
<keyword evidence="5" id="KW-0067">ATP-binding</keyword>
<evidence type="ECO:0000256" key="9">
    <source>
        <dbReference type="SAM" id="MobiDB-lite"/>
    </source>
</evidence>
<evidence type="ECO:0000256" key="10">
    <source>
        <dbReference type="SAM" id="Phobius"/>
    </source>
</evidence>
<feature type="compositionally biased region" description="Low complexity" evidence="9">
    <location>
        <begin position="554"/>
        <end position="566"/>
    </location>
</feature>
<dbReference type="AlphaFoldDB" id="A0A2J7R9N1"/>
<dbReference type="OrthoDB" id="438268at2759"/>
<dbReference type="InterPro" id="IPR003961">
    <property type="entry name" value="FN3_dom"/>
</dbReference>
<sequence>MDLYIHSTICLHEPDCWYEVTVQGYNNEGVGDLGLKAIHTLPARGSTDGTSNPFLGLEPPTNLEAEPTSPTSINLTWTSSQSTMNVSYYTVCYGLVQSTRTVNTSVYSYVSSTSQGVEVTGLTPYTLYEFKVRSHDHNNQYGPYSQKVECHTLEDVPSAVLDVQWSPLNSSTVRISWKEPQRSNGVIKNYELLVRGYAGSQHSVHCVNVSNSKLNTEVTDLEPNTRYLVTVRAVTRAGMGPPSASVTVTIPVVPPPGIPASVRPPSTHNPKTDQHLGIVVGVAIGVGFIILCAMAVMWRRRCMKSASAECSSTATTCGGHQVNGNGYYKEWDRSATGHGRIMAAPSESHELDYFVTAVTTNIPCDDNTDHLDTKGGYPNGQVNGLMHPLLTNGRIPNGQVSRDWCNVRIIENPQFTHGESVDSQQRLLLPVKTHTSHMQSDRRSGAGEEEVQLLSEHHVPLITLRGEEVPLQREASHGVAADSSSNVWDGTEDTSSADIRVSDLPINSTQVTDMDVSSDGGILHGRGNQSSQQKQEQHSQQHSPHHHHHHPHQQHQNNSSYNSHSQGSTSLHHIDHITGTTATRSQFHPPLVQKSSSATTVTPQAELLHPTASP</sequence>
<comment type="caution">
    <text evidence="12">The sequence shown here is derived from an EMBL/GenBank/DDBJ whole genome shotgun (WGS) entry which is preliminary data.</text>
</comment>
<dbReference type="PANTHER" id="PTHR46877">
    <property type="entry name" value="EPH RECEPTOR A5"/>
    <property type="match status" value="1"/>
</dbReference>
<keyword evidence="3" id="KW-0677">Repeat</keyword>
<feature type="domain" description="Fibronectin type-III" evidence="11">
    <location>
        <begin position="159"/>
        <end position="256"/>
    </location>
</feature>
<comment type="subcellular location">
    <subcellularLocation>
        <location evidence="1">Membrane</location>
        <topology evidence="1">Single-pass membrane protein</topology>
    </subcellularLocation>
</comment>
<keyword evidence="4" id="KW-0547">Nucleotide-binding</keyword>
<dbReference type="EMBL" id="NEVH01006582">
    <property type="protein sequence ID" value="PNF37543.1"/>
    <property type="molecule type" value="Genomic_DNA"/>
</dbReference>
<name>A0A2J7R9N1_9NEOP</name>
<evidence type="ECO:0000256" key="5">
    <source>
        <dbReference type="ARBA" id="ARBA00022840"/>
    </source>
</evidence>
<evidence type="ECO:0000313" key="12">
    <source>
        <dbReference type="EMBL" id="PNF37543.1"/>
    </source>
</evidence>
<dbReference type="InterPro" id="IPR036116">
    <property type="entry name" value="FN3_sf"/>
</dbReference>
<dbReference type="PANTHER" id="PTHR46877:SF14">
    <property type="entry name" value="RECEPTOR PROTEIN-TYROSINE KINASE"/>
    <property type="match status" value="1"/>
</dbReference>
<dbReference type="Proteomes" id="UP000235965">
    <property type="component" value="Unassembled WGS sequence"/>
</dbReference>
<evidence type="ECO:0000256" key="6">
    <source>
        <dbReference type="ARBA" id="ARBA00022989"/>
    </source>
</evidence>
<protein>
    <recommendedName>
        <fullName evidence="11">Fibronectin type-III domain-containing protein</fullName>
    </recommendedName>
</protein>
<keyword evidence="13" id="KW-1185">Reference proteome</keyword>
<dbReference type="SUPFAM" id="SSF49265">
    <property type="entry name" value="Fibronectin type III"/>
    <property type="match status" value="1"/>
</dbReference>
<keyword evidence="2 10" id="KW-0812">Transmembrane</keyword>
<organism evidence="12 13">
    <name type="scientific">Cryptotermes secundus</name>
    <dbReference type="NCBI Taxonomy" id="105785"/>
    <lineage>
        <taxon>Eukaryota</taxon>
        <taxon>Metazoa</taxon>
        <taxon>Ecdysozoa</taxon>
        <taxon>Arthropoda</taxon>
        <taxon>Hexapoda</taxon>
        <taxon>Insecta</taxon>
        <taxon>Pterygota</taxon>
        <taxon>Neoptera</taxon>
        <taxon>Polyneoptera</taxon>
        <taxon>Dictyoptera</taxon>
        <taxon>Blattodea</taxon>
        <taxon>Blattoidea</taxon>
        <taxon>Termitoidae</taxon>
        <taxon>Kalotermitidae</taxon>
        <taxon>Cryptotermitinae</taxon>
        <taxon>Cryptotermes</taxon>
    </lineage>
</organism>
<evidence type="ECO:0000313" key="13">
    <source>
        <dbReference type="Proteomes" id="UP000235965"/>
    </source>
</evidence>
<reference evidence="12 13" key="1">
    <citation type="submission" date="2017-12" db="EMBL/GenBank/DDBJ databases">
        <title>Hemimetabolous genomes reveal molecular basis of termite eusociality.</title>
        <authorList>
            <person name="Harrison M.C."/>
            <person name="Jongepier E."/>
            <person name="Robertson H.M."/>
            <person name="Arning N."/>
            <person name="Bitard-Feildel T."/>
            <person name="Chao H."/>
            <person name="Childers C.P."/>
            <person name="Dinh H."/>
            <person name="Doddapaneni H."/>
            <person name="Dugan S."/>
            <person name="Gowin J."/>
            <person name="Greiner C."/>
            <person name="Han Y."/>
            <person name="Hu H."/>
            <person name="Hughes D.S.T."/>
            <person name="Huylmans A.-K."/>
            <person name="Kemena C."/>
            <person name="Kremer L.P.M."/>
            <person name="Lee S.L."/>
            <person name="Lopez-Ezquerra A."/>
            <person name="Mallet L."/>
            <person name="Monroy-Kuhn J.M."/>
            <person name="Moser A."/>
            <person name="Murali S.C."/>
            <person name="Muzny D.M."/>
            <person name="Otani S."/>
            <person name="Piulachs M.-D."/>
            <person name="Poelchau M."/>
            <person name="Qu J."/>
            <person name="Schaub F."/>
            <person name="Wada-Katsumata A."/>
            <person name="Worley K.C."/>
            <person name="Xie Q."/>
            <person name="Ylla G."/>
            <person name="Poulsen M."/>
            <person name="Gibbs R.A."/>
            <person name="Schal C."/>
            <person name="Richards S."/>
            <person name="Belles X."/>
            <person name="Korb J."/>
            <person name="Bornberg-Bauer E."/>
        </authorList>
    </citation>
    <scope>NUCLEOTIDE SEQUENCE [LARGE SCALE GENOMIC DNA]</scope>
    <source>
        <tissue evidence="12">Whole body</tissue>
    </source>
</reference>
<accession>A0A2J7R9N1</accession>
<feature type="domain" description="Fibronectin type-III" evidence="11">
    <location>
        <begin position="59"/>
        <end position="155"/>
    </location>
</feature>
<feature type="compositionally biased region" description="Polar residues" evidence="9">
    <location>
        <begin position="593"/>
        <end position="603"/>
    </location>
</feature>
<feature type="transmembrane region" description="Helical" evidence="10">
    <location>
        <begin position="276"/>
        <end position="298"/>
    </location>
</feature>
<feature type="compositionally biased region" description="Polar residues" evidence="9">
    <location>
        <begin position="482"/>
        <end position="497"/>
    </location>
</feature>
<dbReference type="InParanoid" id="A0A2J7R9N1"/>
<evidence type="ECO:0000259" key="11">
    <source>
        <dbReference type="PROSITE" id="PS50853"/>
    </source>
</evidence>
<feature type="compositionally biased region" description="Low complexity" evidence="9">
    <location>
        <begin position="528"/>
        <end position="542"/>
    </location>
</feature>
<dbReference type="SMART" id="SM00060">
    <property type="entry name" value="FN3"/>
    <property type="match status" value="2"/>
</dbReference>